<sequence>MNNKLNNGIEIRQSNATVEFWFKTIKVDILDGDRRWKCGRFLRLIRERVMNAHKQIKYNIRKKTCTRALDFDNKSRLINTKVNRKRKISEIFSHNHLDAIESWGKKEKQHKHLQPTKYRPFTALSLKILRSSISVADENNLSPKVVDGIENIVVIKCDNETRFTVDEPFNSDVVVHDLSKPFDDNCLMKSISTPGSYKTPFQLPVQSKDFHQNMLPKDLTYYKQIKIPKNKDYLVGKYSYLLSSDKNCNIMTDLHVLDFDSLSGKNWLCNFVIDFCLLSYGFKLDLKNTHILSCNDVT</sequence>
<keyword evidence="2" id="KW-1185">Reference proteome</keyword>
<name>A0A6G0VKY6_APHCR</name>
<dbReference type="GO" id="GO:0006508">
    <property type="term" value="P:proteolysis"/>
    <property type="evidence" value="ECO:0007669"/>
    <property type="project" value="UniProtKB-KW"/>
</dbReference>
<evidence type="ECO:0000313" key="1">
    <source>
        <dbReference type="EMBL" id="KAF0695401.1"/>
    </source>
</evidence>
<dbReference type="EMBL" id="VUJU01015264">
    <property type="protein sequence ID" value="KAF0695401.1"/>
    <property type="molecule type" value="Genomic_DNA"/>
</dbReference>
<dbReference type="Proteomes" id="UP000478052">
    <property type="component" value="Unassembled WGS sequence"/>
</dbReference>
<gene>
    <name evidence="1" type="ORF">FWK35_00036717</name>
</gene>
<organism evidence="1 2">
    <name type="scientific">Aphis craccivora</name>
    <name type="common">Cowpea aphid</name>
    <dbReference type="NCBI Taxonomy" id="307492"/>
    <lineage>
        <taxon>Eukaryota</taxon>
        <taxon>Metazoa</taxon>
        <taxon>Ecdysozoa</taxon>
        <taxon>Arthropoda</taxon>
        <taxon>Hexapoda</taxon>
        <taxon>Insecta</taxon>
        <taxon>Pterygota</taxon>
        <taxon>Neoptera</taxon>
        <taxon>Paraneoptera</taxon>
        <taxon>Hemiptera</taxon>
        <taxon>Sternorrhyncha</taxon>
        <taxon>Aphidomorpha</taxon>
        <taxon>Aphidoidea</taxon>
        <taxon>Aphididae</taxon>
        <taxon>Aphidini</taxon>
        <taxon>Aphis</taxon>
        <taxon>Aphis</taxon>
    </lineage>
</organism>
<dbReference type="GO" id="GO:0008233">
    <property type="term" value="F:peptidase activity"/>
    <property type="evidence" value="ECO:0007669"/>
    <property type="project" value="UniProtKB-KW"/>
</dbReference>
<reference evidence="1 2" key="1">
    <citation type="submission" date="2019-08" db="EMBL/GenBank/DDBJ databases">
        <title>Whole genome of Aphis craccivora.</title>
        <authorList>
            <person name="Voronova N.V."/>
            <person name="Shulinski R.S."/>
            <person name="Bandarenka Y.V."/>
            <person name="Zhorov D.G."/>
            <person name="Warner D."/>
        </authorList>
    </citation>
    <scope>NUCLEOTIDE SEQUENCE [LARGE SCALE GENOMIC DNA]</scope>
    <source>
        <strain evidence="1">180601</strain>
        <tissue evidence="1">Whole Body</tissue>
    </source>
</reference>
<comment type="caution">
    <text evidence="1">The sequence shown here is derived from an EMBL/GenBank/DDBJ whole genome shotgun (WGS) entry which is preliminary data.</text>
</comment>
<dbReference type="OrthoDB" id="6783883at2759"/>
<keyword evidence="1" id="KW-0645">Protease</keyword>
<proteinExistence type="predicted"/>
<accession>A0A6G0VKY6</accession>
<keyword evidence="1" id="KW-0378">Hydrolase</keyword>
<protein>
    <submittedName>
        <fullName evidence="1">ULP PROTEASE domain-containing protein</fullName>
    </submittedName>
</protein>
<evidence type="ECO:0000313" key="2">
    <source>
        <dbReference type="Proteomes" id="UP000478052"/>
    </source>
</evidence>
<dbReference type="AlphaFoldDB" id="A0A6G0VKY6"/>